<dbReference type="RefSeq" id="WP_069015563.1">
    <property type="nucleotide sequence ID" value="NZ_LVJW01000007.1"/>
</dbReference>
<sequence length="206" mass="21710">MRHIRKVLSYSIAGTIGLSTIASLNGCSDQGNPPQGSGFGNQSGMERGQHVFMVIEQVAANPDSYRLVEKHPTSGPTRAILRDQQGNERFLSEDELKQIAEQEAAKVEAGSSRLTQDPSMHSGGLSLGETLLAAAAGSLIGGMLANRLAGNNNFQRTQQQYGGGRPTSTISQPYNKTAKSQPKSGFFGGNKSGSSSSSSRFNSFGG</sequence>
<protein>
    <recommendedName>
        <fullName evidence="2">UPF0323 domain-containing protein</fullName>
    </recommendedName>
</protein>
<dbReference type="STRING" id="1818881.A3196_19985"/>
<feature type="domain" description="UPF0323" evidence="2">
    <location>
        <begin position="51"/>
        <end position="162"/>
    </location>
</feature>
<organism evidence="3 4">
    <name type="scientific">Candidatus Thiodiazotropha endoloripes</name>
    <dbReference type="NCBI Taxonomy" id="1818881"/>
    <lineage>
        <taxon>Bacteria</taxon>
        <taxon>Pseudomonadati</taxon>
        <taxon>Pseudomonadota</taxon>
        <taxon>Gammaproteobacteria</taxon>
        <taxon>Chromatiales</taxon>
        <taxon>Sedimenticolaceae</taxon>
        <taxon>Candidatus Thiodiazotropha</taxon>
    </lineage>
</organism>
<comment type="caution">
    <text evidence="3">The sequence shown here is derived from an EMBL/GenBank/DDBJ whole genome shotgun (WGS) entry which is preliminary data.</text>
</comment>
<gene>
    <name evidence="3" type="ORF">A3196_19985</name>
</gene>
<feature type="compositionally biased region" description="Polar residues" evidence="1">
    <location>
        <begin position="156"/>
        <end position="182"/>
    </location>
</feature>
<evidence type="ECO:0000313" key="4">
    <source>
        <dbReference type="Proteomes" id="UP000094849"/>
    </source>
</evidence>
<evidence type="ECO:0000313" key="3">
    <source>
        <dbReference type="EMBL" id="ODB91897.1"/>
    </source>
</evidence>
<name>A0A1E2UGV3_9GAMM</name>
<reference evidence="3 4" key="1">
    <citation type="submission" date="2016-03" db="EMBL/GenBank/DDBJ databases">
        <title>Chemosynthetic sulphur-oxidizing symbionts of marine invertebrate animals are capable of nitrogen fixation.</title>
        <authorList>
            <person name="Petersen J.M."/>
            <person name="Kemper A."/>
            <person name="Gruber-Vodicka H."/>
            <person name="Cardini U."/>
            <person name="Geest Mvander."/>
            <person name="Kleiner M."/>
            <person name="Bulgheresi S."/>
            <person name="Fussmann M."/>
            <person name="Herbold C."/>
            <person name="Seah B.K.B."/>
            <person name="Antony C.Paul."/>
            <person name="Liu D."/>
            <person name="Belitz A."/>
            <person name="Weber M."/>
        </authorList>
    </citation>
    <scope>NUCLEOTIDE SEQUENCE [LARGE SCALE GENOMIC DNA]</scope>
    <source>
        <strain evidence="3">G_D</strain>
    </source>
</reference>
<evidence type="ECO:0000256" key="1">
    <source>
        <dbReference type="SAM" id="MobiDB-lite"/>
    </source>
</evidence>
<accession>A0A1E2UGV3</accession>
<dbReference type="AlphaFoldDB" id="A0A1E2UGV3"/>
<dbReference type="EMBL" id="LVJZ01000009">
    <property type="protein sequence ID" value="ODB91897.1"/>
    <property type="molecule type" value="Genomic_DNA"/>
</dbReference>
<dbReference type="Proteomes" id="UP000094849">
    <property type="component" value="Unassembled WGS sequence"/>
</dbReference>
<evidence type="ECO:0000259" key="2">
    <source>
        <dbReference type="Pfam" id="PF26303"/>
    </source>
</evidence>
<proteinExistence type="predicted"/>
<feature type="region of interest" description="Disordered" evidence="1">
    <location>
        <begin position="156"/>
        <end position="206"/>
    </location>
</feature>
<keyword evidence="4" id="KW-1185">Reference proteome</keyword>
<feature type="compositionally biased region" description="Low complexity" evidence="1">
    <location>
        <begin position="192"/>
        <end position="206"/>
    </location>
</feature>
<dbReference type="Pfam" id="PF26303">
    <property type="entry name" value="UPF0323"/>
    <property type="match status" value="1"/>
</dbReference>
<dbReference type="InterPro" id="IPR059092">
    <property type="entry name" value="UPF0323_dom"/>
</dbReference>